<comment type="catalytic activity">
    <reaction evidence="7">
        <text>heme b + 2 H(+) = protoporphyrin IX + Fe(2+)</text>
        <dbReference type="Rhea" id="RHEA:22584"/>
        <dbReference type="ChEBI" id="CHEBI:15378"/>
        <dbReference type="ChEBI" id="CHEBI:29033"/>
        <dbReference type="ChEBI" id="CHEBI:57306"/>
        <dbReference type="ChEBI" id="CHEBI:60344"/>
        <dbReference type="EC" id="4.98.1.1"/>
    </reaction>
</comment>
<reference evidence="9" key="1">
    <citation type="journal article" date="2021" name="PeerJ">
        <title>Extensive microbial diversity within the chicken gut microbiome revealed by metagenomics and culture.</title>
        <authorList>
            <person name="Gilroy R."/>
            <person name="Ravi A."/>
            <person name="Getino M."/>
            <person name="Pursley I."/>
            <person name="Horton D.L."/>
            <person name="Alikhan N.F."/>
            <person name="Baker D."/>
            <person name="Gharbi K."/>
            <person name="Hall N."/>
            <person name="Watson M."/>
            <person name="Adriaenssens E.M."/>
            <person name="Foster-Nyarko E."/>
            <person name="Jarju S."/>
            <person name="Secka A."/>
            <person name="Antonio M."/>
            <person name="Oren A."/>
            <person name="Chaudhuri R.R."/>
            <person name="La Ragione R."/>
            <person name="Hildebrand F."/>
            <person name="Pallen M.J."/>
        </authorList>
    </citation>
    <scope>NUCLEOTIDE SEQUENCE</scope>
    <source>
        <strain evidence="9">1719</strain>
    </source>
</reference>
<proteinExistence type="inferred from homology"/>
<dbReference type="SUPFAM" id="SSF53800">
    <property type="entry name" value="Chelatase"/>
    <property type="match status" value="1"/>
</dbReference>
<keyword evidence="5 7" id="KW-0627">Porphyrin biosynthesis</keyword>
<dbReference type="CDD" id="cd00419">
    <property type="entry name" value="Ferrochelatase_C"/>
    <property type="match status" value="1"/>
</dbReference>
<dbReference type="InterPro" id="IPR033644">
    <property type="entry name" value="Ferrochelatase_C"/>
</dbReference>
<sequence length="340" mass="39187">MKPKKGVLLVQLGTPDSIDVKDVKRYLNEFLMDPRVMDIPYLNRFLLIRGIITPRRAPETARVYSTIWDPETGSPLMYYSEEQQRLLQEELGDEYHVELAMRYQNPSIESALKKMEGMWLESIRVIPLFPQYASATSGSVIDKVMEIMRNWQYFPEVSFVSNFHDEPDMIDVFVENAHKHDLSHFDHFLFSYHGLPVRQLGKVDPSGELQCPEFGCDSCQKESKAHCYLSHCYGTTRLLVEKLGLKEGDYTVCFQSRLGKTPWIQPYTSDVLERLAKEGKKKLLVFSPAFVADCIETIDEIEVEYADEFKAMGGEEVKLVESLNLNPKWIQLLKKLALGK</sequence>
<comment type="catalytic activity">
    <reaction evidence="6">
        <text>Fe-coproporphyrin III + 2 H(+) = coproporphyrin III + Fe(2+)</text>
        <dbReference type="Rhea" id="RHEA:49572"/>
        <dbReference type="ChEBI" id="CHEBI:15378"/>
        <dbReference type="ChEBI" id="CHEBI:29033"/>
        <dbReference type="ChEBI" id="CHEBI:68438"/>
        <dbReference type="ChEBI" id="CHEBI:131725"/>
        <dbReference type="EC" id="4.99.1.9"/>
    </reaction>
    <physiologicalReaction direction="right-to-left" evidence="6">
        <dbReference type="Rhea" id="RHEA:49574"/>
    </physiologicalReaction>
</comment>
<dbReference type="EMBL" id="DXEZ01000215">
    <property type="protein sequence ID" value="HIX54903.1"/>
    <property type="molecule type" value="Genomic_DNA"/>
</dbReference>
<keyword evidence="2 7" id="KW-0408">Iron</keyword>
<comment type="function">
    <text evidence="7">Catalyzes the ferrous insertion into protoporphyrin IX.</text>
</comment>
<dbReference type="GO" id="GO:0004325">
    <property type="term" value="F:ferrochelatase activity"/>
    <property type="evidence" value="ECO:0007669"/>
    <property type="project" value="UniProtKB-UniRule"/>
</dbReference>
<dbReference type="GO" id="GO:0006783">
    <property type="term" value="P:heme biosynthetic process"/>
    <property type="evidence" value="ECO:0007669"/>
    <property type="project" value="UniProtKB-UniRule"/>
</dbReference>
<evidence type="ECO:0000256" key="3">
    <source>
        <dbReference type="ARBA" id="ARBA00023133"/>
    </source>
</evidence>
<evidence type="ECO:0000256" key="4">
    <source>
        <dbReference type="ARBA" id="ARBA00023239"/>
    </source>
</evidence>
<name>A0A9D1W9G5_9SPHI</name>
<dbReference type="EC" id="4.98.1.1" evidence="7"/>
<keyword evidence="3 7" id="KW-0350">Heme biosynthesis</keyword>
<comment type="similarity">
    <text evidence="1 7 8">Belongs to the ferrochelatase family.</text>
</comment>
<dbReference type="GO" id="GO:0005737">
    <property type="term" value="C:cytoplasm"/>
    <property type="evidence" value="ECO:0007669"/>
    <property type="project" value="UniProtKB-SubCell"/>
</dbReference>
<comment type="pathway">
    <text evidence="7">Porphyrin-containing compound metabolism; protoheme biosynthesis; protoheme from protoporphyrin-IX: step 1/1.</text>
</comment>
<dbReference type="InterPro" id="IPR001015">
    <property type="entry name" value="Ferrochelatase"/>
</dbReference>
<dbReference type="Pfam" id="PF00762">
    <property type="entry name" value="Ferrochelatase"/>
    <property type="match status" value="1"/>
</dbReference>
<dbReference type="NCBIfam" id="TIGR00109">
    <property type="entry name" value="hemH"/>
    <property type="match status" value="1"/>
</dbReference>
<gene>
    <name evidence="7 9" type="primary">hemH</name>
    <name evidence="9" type="ORF">H9853_07750</name>
</gene>
<evidence type="ECO:0000256" key="2">
    <source>
        <dbReference type="ARBA" id="ARBA00023004"/>
    </source>
</evidence>
<dbReference type="PANTHER" id="PTHR11108">
    <property type="entry name" value="FERROCHELATASE"/>
    <property type="match status" value="1"/>
</dbReference>
<dbReference type="GO" id="GO:0046872">
    <property type="term" value="F:metal ion binding"/>
    <property type="evidence" value="ECO:0007669"/>
    <property type="project" value="UniProtKB-KW"/>
</dbReference>
<evidence type="ECO:0000256" key="7">
    <source>
        <dbReference type="HAMAP-Rule" id="MF_00323"/>
    </source>
</evidence>
<keyword evidence="7" id="KW-0963">Cytoplasm</keyword>
<protein>
    <recommendedName>
        <fullName evidence="7">Ferrochelatase</fullName>
        <ecNumber evidence="7">4.98.1.1</ecNumber>
    </recommendedName>
    <alternativeName>
        <fullName evidence="7">Heme synthase</fullName>
    </alternativeName>
    <alternativeName>
        <fullName evidence="7">Protoheme ferro-lyase</fullName>
    </alternativeName>
</protein>
<organism evidence="9 10">
    <name type="scientific">Candidatus Sphingobacterium stercoripullorum</name>
    <dbReference type="NCBI Taxonomy" id="2838759"/>
    <lineage>
        <taxon>Bacteria</taxon>
        <taxon>Pseudomonadati</taxon>
        <taxon>Bacteroidota</taxon>
        <taxon>Sphingobacteriia</taxon>
        <taxon>Sphingobacteriales</taxon>
        <taxon>Sphingobacteriaceae</taxon>
        <taxon>Sphingobacterium</taxon>
    </lineage>
</organism>
<evidence type="ECO:0000256" key="5">
    <source>
        <dbReference type="ARBA" id="ARBA00023244"/>
    </source>
</evidence>
<evidence type="ECO:0000313" key="10">
    <source>
        <dbReference type="Proteomes" id="UP000824156"/>
    </source>
</evidence>
<keyword evidence="7" id="KW-0479">Metal-binding</keyword>
<dbReference type="Gene3D" id="3.40.50.1400">
    <property type="match status" value="2"/>
</dbReference>
<feature type="binding site" evidence="7">
    <location>
        <position position="296"/>
    </location>
    <ligand>
        <name>Fe(2+)</name>
        <dbReference type="ChEBI" id="CHEBI:29033"/>
    </ligand>
</feature>
<accession>A0A9D1W9G5</accession>
<comment type="caution">
    <text evidence="9">The sequence shown here is derived from an EMBL/GenBank/DDBJ whole genome shotgun (WGS) entry which is preliminary data.</text>
</comment>
<reference evidence="9" key="2">
    <citation type="submission" date="2021-04" db="EMBL/GenBank/DDBJ databases">
        <authorList>
            <person name="Gilroy R."/>
        </authorList>
    </citation>
    <scope>NUCLEOTIDE SEQUENCE</scope>
    <source>
        <strain evidence="9">1719</strain>
    </source>
</reference>
<keyword evidence="4 7" id="KW-0456">Lyase</keyword>
<dbReference type="AlphaFoldDB" id="A0A9D1W9G5"/>
<dbReference type="Proteomes" id="UP000824156">
    <property type="component" value="Unassembled WGS sequence"/>
</dbReference>
<dbReference type="CDD" id="cd03411">
    <property type="entry name" value="Ferrochelatase_N"/>
    <property type="match status" value="1"/>
</dbReference>
<dbReference type="PANTHER" id="PTHR11108:SF1">
    <property type="entry name" value="FERROCHELATASE, MITOCHONDRIAL"/>
    <property type="match status" value="1"/>
</dbReference>
<comment type="subcellular location">
    <subcellularLocation>
        <location evidence="7">Cytoplasm</location>
    </subcellularLocation>
</comment>
<evidence type="ECO:0000256" key="8">
    <source>
        <dbReference type="RuleBase" id="RU004185"/>
    </source>
</evidence>
<dbReference type="InterPro" id="IPR033659">
    <property type="entry name" value="Ferrochelatase_N"/>
</dbReference>
<feature type="binding site" evidence="7">
    <location>
        <position position="193"/>
    </location>
    <ligand>
        <name>Fe(2+)</name>
        <dbReference type="ChEBI" id="CHEBI:29033"/>
    </ligand>
</feature>
<dbReference type="HAMAP" id="MF_00323">
    <property type="entry name" value="Ferrochelatase"/>
    <property type="match status" value="1"/>
</dbReference>
<evidence type="ECO:0000256" key="6">
    <source>
        <dbReference type="ARBA" id="ARBA00024536"/>
    </source>
</evidence>
<evidence type="ECO:0000256" key="1">
    <source>
        <dbReference type="ARBA" id="ARBA00007718"/>
    </source>
</evidence>
<evidence type="ECO:0000313" key="9">
    <source>
        <dbReference type="EMBL" id="HIX54903.1"/>
    </source>
</evidence>